<dbReference type="RefSeq" id="WP_244408013.1">
    <property type="nucleotide sequence ID" value="NZ_AP025637.1"/>
</dbReference>
<dbReference type="EMBL" id="AP025637">
    <property type="protein sequence ID" value="BDG73805.1"/>
    <property type="molecule type" value="Genomic_DNA"/>
</dbReference>
<evidence type="ECO:0000256" key="1">
    <source>
        <dbReference type="SAM" id="SignalP"/>
    </source>
</evidence>
<feature type="chain" id="PRO_5046457717" description="SMP-30/Gluconolactonase/LRE-like region domain-containing protein" evidence="1">
    <location>
        <begin position="22"/>
        <end position="307"/>
    </location>
</feature>
<dbReference type="Proteomes" id="UP000831327">
    <property type="component" value="Chromosome"/>
</dbReference>
<name>A0ABM8I6W0_9PROT</name>
<evidence type="ECO:0008006" key="4">
    <source>
        <dbReference type="Google" id="ProtNLM"/>
    </source>
</evidence>
<organism evidence="2 3">
    <name type="scientific">Roseomonas fluvialis</name>
    <dbReference type="NCBI Taxonomy" id="1750527"/>
    <lineage>
        <taxon>Bacteria</taxon>
        <taxon>Pseudomonadati</taxon>
        <taxon>Pseudomonadota</taxon>
        <taxon>Alphaproteobacteria</taxon>
        <taxon>Acetobacterales</taxon>
        <taxon>Roseomonadaceae</taxon>
        <taxon>Roseomonas</taxon>
    </lineage>
</organism>
<keyword evidence="1" id="KW-0732">Signal</keyword>
<accession>A0ABM8I6W0</accession>
<dbReference type="PANTHER" id="PTHR42060">
    <property type="entry name" value="NHL REPEAT-CONTAINING PROTEIN-RELATED"/>
    <property type="match status" value="1"/>
</dbReference>
<dbReference type="InterPro" id="IPR006311">
    <property type="entry name" value="TAT_signal"/>
</dbReference>
<feature type="signal peptide" evidence="1">
    <location>
        <begin position="1"/>
        <end position="21"/>
    </location>
</feature>
<gene>
    <name evidence="2" type="ORF">Rmf_37340</name>
</gene>
<protein>
    <recommendedName>
        <fullName evidence="4">SMP-30/Gluconolactonase/LRE-like region domain-containing protein</fullName>
    </recommendedName>
</protein>
<evidence type="ECO:0000313" key="2">
    <source>
        <dbReference type="EMBL" id="BDG73805.1"/>
    </source>
</evidence>
<dbReference type="InterPro" id="IPR011042">
    <property type="entry name" value="6-blade_b-propeller_TolB-like"/>
</dbReference>
<keyword evidence="3" id="KW-1185">Reference proteome</keyword>
<reference evidence="2 3" key="1">
    <citation type="journal article" date="2016" name="Microbes Environ.">
        <title>Phylogenetically diverse aerobic anoxygenic phototrophic bacteria isolated from epilithic biofilms in Tama river, Japan.</title>
        <authorList>
            <person name="Hirose S."/>
            <person name="Matsuura K."/>
            <person name="Haruta S."/>
        </authorList>
    </citation>
    <scope>NUCLEOTIDE SEQUENCE [LARGE SCALE GENOMIC DNA]</scope>
    <source>
        <strain evidence="2 3">S08</strain>
    </source>
</reference>
<evidence type="ECO:0000313" key="3">
    <source>
        <dbReference type="Proteomes" id="UP000831327"/>
    </source>
</evidence>
<sequence length="307" mass="31144">MMRRRDILAASAALAAGPAAAQGLAVEPLARFPSGTFLENLVVRPDGSVLFTNYFARRVEAWSPAGAGPWAEVPLHPVSLALLDGGAVALAGHGAVFTQGPAALRGTGAVLLLDGQGRVQRRLPLPEAIFPNGLLVLAPGLLLLADSALGRVWAVPLDGAPPRVWLDDPALAGDPARPALPGVNGIKRSADGQALLLSNSATRMLLRVGLDGAGMPAGAPAPMARFPGIDDFWVMPDGTIWAATHGGAIARLRPGATEAEGFPAPGLEGNTALVAVPRAPAAYVLGTGGLAEGGRGEAMLARVTLPG</sequence>
<proteinExistence type="predicted"/>
<dbReference type="Gene3D" id="2.120.10.30">
    <property type="entry name" value="TolB, C-terminal domain"/>
    <property type="match status" value="1"/>
</dbReference>
<dbReference type="InterPro" id="IPR052998">
    <property type="entry name" value="Hetero-Diels-Alderase-like"/>
</dbReference>
<dbReference type="SUPFAM" id="SSF63829">
    <property type="entry name" value="Calcium-dependent phosphotriesterase"/>
    <property type="match status" value="1"/>
</dbReference>
<dbReference type="PROSITE" id="PS51318">
    <property type="entry name" value="TAT"/>
    <property type="match status" value="1"/>
</dbReference>
<dbReference type="PANTHER" id="PTHR42060:SF1">
    <property type="entry name" value="NHL REPEAT-CONTAINING PROTEIN"/>
    <property type="match status" value="1"/>
</dbReference>